<name>A0A3M0J0U5_HIRRU</name>
<feature type="compositionally biased region" description="Basic and acidic residues" evidence="1">
    <location>
        <begin position="195"/>
        <end position="205"/>
    </location>
</feature>
<comment type="caution">
    <text evidence="2">The sequence shown here is derived from an EMBL/GenBank/DDBJ whole genome shotgun (WGS) entry which is preliminary data.</text>
</comment>
<dbReference type="EMBL" id="QRBI01000197">
    <property type="protein sequence ID" value="RMB94448.1"/>
    <property type="molecule type" value="Genomic_DNA"/>
</dbReference>
<evidence type="ECO:0000313" key="2">
    <source>
        <dbReference type="EMBL" id="RMB94448.1"/>
    </source>
</evidence>
<evidence type="ECO:0000313" key="3">
    <source>
        <dbReference type="Proteomes" id="UP000269221"/>
    </source>
</evidence>
<evidence type="ECO:0008006" key="4">
    <source>
        <dbReference type="Google" id="ProtNLM"/>
    </source>
</evidence>
<proteinExistence type="predicted"/>
<dbReference type="OrthoDB" id="416454at2759"/>
<keyword evidence="3" id="KW-1185">Reference proteome</keyword>
<feature type="region of interest" description="Disordered" evidence="1">
    <location>
        <begin position="190"/>
        <end position="229"/>
    </location>
</feature>
<organism evidence="2 3">
    <name type="scientific">Hirundo rustica rustica</name>
    <dbReference type="NCBI Taxonomy" id="333673"/>
    <lineage>
        <taxon>Eukaryota</taxon>
        <taxon>Metazoa</taxon>
        <taxon>Chordata</taxon>
        <taxon>Craniata</taxon>
        <taxon>Vertebrata</taxon>
        <taxon>Euteleostomi</taxon>
        <taxon>Archelosauria</taxon>
        <taxon>Archosauria</taxon>
        <taxon>Dinosauria</taxon>
        <taxon>Saurischia</taxon>
        <taxon>Theropoda</taxon>
        <taxon>Coelurosauria</taxon>
        <taxon>Aves</taxon>
        <taxon>Neognathae</taxon>
        <taxon>Neoaves</taxon>
        <taxon>Telluraves</taxon>
        <taxon>Australaves</taxon>
        <taxon>Passeriformes</taxon>
        <taxon>Sylvioidea</taxon>
        <taxon>Hirundinidae</taxon>
        <taxon>Hirundo</taxon>
    </lineage>
</organism>
<sequence>MTLLHYWCTILQPRSELRLEQMDGKAIPHDLHSPVDVTWKLQCHSMTLLPGQTRFTTGSVVQHNYKSTNRKHAMKRFTLTEATTKNSTIIHLSGQWLRVPTGISDKWGPQGSVFGPVLFDILIGDIDKGIECTLSKSAGETRLRGELANVRDGAIQRDLDKLRKWDHVNLVWFNNTRSWCCVQASPSVSTAWGEQTKDSPDEKDSGVLVSERLNMTQPCAPAAPTAKGA</sequence>
<accession>A0A3M0J0U5</accession>
<reference evidence="2 3" key="1">
    <citation type="submission" date="2018-07" db="EMBL/GenBank/DDBJ databases">
        <title>A high quality draft genome assembly of the barn swallow (H. rustica rustica).</title>
        <authorList>
            <person name="Formenti G."/>
            <person name="Chiara M."/>
            <person name="Poveda L."/>
            <person name="Francoijs K.-J."/>
            <person name="Bonisoli-Alquati A."/>
            <person name="Canova L."/>
            <person name="Gianfranceschi L."/>
            <person name="Horner D.S."/>
            <person name="Saino N."/>
        </authorList>
    </citation>
    <scope>NUCLEOTIDE SEQUENCE [LARGE SCALE GENOMIC DNA]</scope>
    <source>
        <strain evidence="2">Chelidonia</strain>
        <tissue evidence="2">Blood</tissue>
    </source>
</reference>
<dbReference type="PANTHER" id="PTHR33332">
    <property type="entry name" value="REVERSE TRANSCRIPTASE DOMAIN-CONTAINING PROTEIN"/>
    <property type="match status" value="1"/>
</dbReference>
<dbReference type="STRING" id="333673.A0A3M0J0U5"/>
<gene>
    <name evidence="2" type="ORF">DUI87_29259</name>
</gene>
<dbReference type="AlphaFoldDB" id="A0A3M0J0U5"/>
<protein>
    <recommendedName>
        <fullName evidence="4">Reverse transcriptase domain-containing protein</fullName>
    </recommendedName>
</protein>
<evidence type="ECO:0000256" key="1">
    <source>
        <dbReference type="SAM" id="MobiDB-lite"/>
    </source>
</evidence>
<dbReference type="Proteomes" id="UP000269221">
    <property type="component" value="Unassembled WGS sequence"/>
</dbReference>